<name>A0ACB9XCZ4_CHAAC</name>
<keyword evidence="2" id="KW-1185">Reference proteome</keyword>
<reference evidence="1" key="1">
    <citation type="submission" date="2022-05" db="EMBL/GenBank/DDBJ databases">
        <title>Chromosome-level genome of Chaenocephalus aceratus.</title>
        <authorList>
            <person name="Park H."/>
        </authorList>
    </citation>
    <scope>NUCLEOTIDE SEQUENCE</scope>
    <source>
        <strain evidence="1">KU_202001</strain>
    </source>
</reference>
<evidence type="ECO:0000313" key="2">
    <source>
        <dbReference type="Proteomes" id="UP001057452"/>
    </source>
</evidence>
<protein>
    <submittedName>
        <fullName evidence="1">Uncharacterized protein</fullName>
    </submittedName>
</protein>
<evidence type="ECO:0000313" key="1">
    <source>
        <dbReference type="EMBL" id="KAI4824122.1"/>
    </source>
</evidence>
<dbReference type="Proteomes" id="UP001057452">
    <property type="component" value="Chromosome 7"/>
</dbReference>
<proteinExistence type="predicted"/>
<comment type="caution">
    <text evidence="1">The sequence shown here is derived from an EMBL/GenBank/DDBJ whole genome shotgun (WGS) entry which is preliminary data.</text>
</comment>
<organism evidence="1 2">
    <name type="scientific">Chaenocephalus aceratus</name>
    <name type="common">Blackfin icefish</name>
    <name type="synonym">Chaenichthys aceratus</name>
    <dbReference type="NCBI Taxonomy" id="36190"/>
    <lineage>
        <taxon>Eukaryota</taxon>
        <taxon>Metazoa</taxon>
        <taxon>Chordata</taxon>
        <taxon>Craniata</taxon>
        <taxon>Vertebrata</taxon>
        <taxon>Euteleostomi</taxon>
        <taxon>Actinopterygii</taxon>
        <taxon>Neopterygii</taxon>
        <taxon>Teleostei</taxon>
        <taxon>Neoteleostei</taxon>
        <taxon>Acanthomorphata</taxon>
        <taxon>Eupercaria</taxon>
        <taxon>Perciformes</taxon>
        <taxon>Notothenioidei</taxon>
        <taxon>Channichthyidae</taxon>
        <taxon>Chaenocephalus</taxon>
    </lineage>
</organism>
<accession>A0ACB9XCZ4</accession>
<gene>
    <name evidence="1" type="ORF">KUCAC02_012665</name>
</gene>
<sequence>MNRAFMLTVVVSNQAHLASASSRRSSPQLGSPYPCRIVNEAPYSSPITPNTSAWRRGSLASTQPHNLLLPPIPTDYRCCRQSGNLYMHRYSKLNDPADWLSINRTNGQILTTAMLDRESNYVKNNLYEATFLATDNGIHEYAARYGS</sequence>
<dbReference type="EMBL" id="CM043791">
    <property type="protein sequence ID" value="KAI4824122.1"/>
    <property type="molecule type" value="Genomic_DNA"/>
</dbReference>